<evidence type="ECO:0000256" key="3">
    <source>
        <dbReference type="ARBA" id="ARBA00022827"/>
    </source>
</evidence>
<dbReference type="AlphaFoldDB" id="A0A7W9KRE8"/>
<feature type="transmembrane region" description="Helical" evidence="7">
    <location>
        <begin position="412"/>
        <end position="429"/>
    </location>
</feature>
<dbReference type="EMBL" id="JACHIR010000003">
    <property type="protein sequence ID" value="MBB5897346.1"/>
    <property type="molecule type" value="Genomic_DNA"/>
</dbReference>
<dbReference type="InterPro" id="IPR036188">
    <property type="entry name" value="FAD/NAD-bd_sf"/>
</dbReference>
<reference evidence="9 10" key="1">
    <citation type="submission" date="2020-08" db="EMBL/GenBank/DDBJ databases">
        <title>Sequencing the genomes of 1000 actinobacteria strains.</title>
        <authorList>
            <person name="Klenk H.-P."/>
        </authorList>
    </citation>
    <scope>NUCLEOTIDE SEQUENCE [LARGE SCALE GENOMIC DNA]</scope>
    <source>
        <strain evidence="9 10">DSM 43851</strain>
    </source>
</reference>
<evidence type="ECO:0000256" key="2">
    <source>
        <dbReference type="ARBA" id="ARBA00022630"/>
    </source>
</evidence>
<evidence type="ECO:0000313" key="9">
    <source>
        <dbReference type="EMBL" id="MBB5897346.1"/>
    </source>
</evidence>
<dbReference type="Proteomes" id="UP000585638">
    <property type="component" value="Unassembled WGS sequence"/>
</dbReference>
<dbReference type="InterPro" id="IPR002938">
    <property type="entry name" value="FAD-bd"/>
</dbReference>
<dbReference type="PRINTS" id="PR00420">
    <property type="entry name" value="RNGMNOXGNASE"/>
</dbReference>
<proteinExistence type="predicted"/>
<keyword evidence="2" id="KW-0285">Flavoprotein</keyword>
<evidence type="ECO:0000259" key="8">
    <source>
        <dbReference type="Pfam" id="PF01494"/>
    </source>
</evidence>
<keyword evidence="7" id="KW-0812">Transmembrane</keyword>
<keyword evidence="3" id="KW-0274">FAD</keyword>
<dbReference type="Pfam" id="PF01494">
    <property type="entry name" value="FAD_binding_3"/>
    <property type="match status" value="1"/>
</dbReference>
<evidence type="ECO:0000256" key="7">
    <source>
        <dbReference type="SAM" id="Phobius"/>
    </source>
</evidence>
<keyword evidence="10" id="KW-1185">Reference proteome</keyword>
<evidence type="ECO:0000256" key="5">
    <source>
        <dbReference type="ARBA" id="ARBA00023002"/>
    </source>
</evidence>
<dbReference type="SUPFAM" id="SSF51905">
    <property type="entry name" value="FAD/NAD(P)-binding domain"/>
    <property type="match status" value="1"/>
</dbReference>
<keyword evidence="5 9" id="KW-0560">Oxidoreductase</keyword>
<evidence type="ECO:0000313" key="10">
    <source>
        <dbReference type="Proteomes" id="UP000585638"/>
    </source>
</evidence>
<gene>
    <name evidence="9" type="ORF">BJ998_008605</name>
</gene>
<dbReference type="PANTHER" id="PTHR46028:SF2">
    <property type="entry name" value="KYNURENINE 3-MONOOXYGENASE"/>
    <property type="match status" value="1"/>
</dbReference>
<dbReference type="GO" id="GO:0004502">
    <property type="term" value="F:kynurenine 3-monooxygenase activity"/>
    <property type="evidence" value="ECO:0007669"/>
    <property type="project" value="UniProtKB-EC"/>
</dbReference>
<organism evidence="9 10">
    <name type="scientific">Kutzneria kofuensis</name>
    <dbReference type="NCBI Taxonomy" id="103725"/>
    <lineage>
        <taxon>Bacteria</taxon>
        <taxon>Bacillati</taxon>
        <taxon>Actinomycetota</taxon>
        <taxon>Actinomycetes</taxon>
        <taxon>Pseudonocardiales</taxon>
        <taxon>Pseudonocardiaceae</taxon>
        <taxon>Kutzneria</taxon>
    </lineage>
</organism>
<keyword evidence="6 9" id="KW-0503">Monooxygenase</keyword>
<keyword evidence="4" id="KW-0521">NADP</keyword>
<keyword evidence="7" id="KW-1133">Transmembrane helix</keyword>
<dbReference type="RefSeq" id="WP_184869839.1">
    <property type="nucleotide sequence ID" value="NZ_JACHIR010000003.1"/>
</dbReference>
<evidence type="ECO:0000256" key="4">
    <source>
        <dbReference type="ARBA" id="ARBA00022857"/>
    </source>
</evidence>
<keyword evidence="7" id="KW-0472">Membrane</keyword>
<dbReference type="GO" id="GO:0070189">
    <property type="term" value="P:kynurenine metabolic process"/>
    <property type="evidence" value="ECO:0007669"/>
    <property type="project" value="TreeGrafter"/>
</dbReference>
<dbReference type="GO" id="GO:0071949">
    <property type="term" value="F:FAD binding"/>
    <property type="evidence" value="ECO:0007669"/>
    <property type="project" value="InterPro"/>
</dbReference>
<evidence type="ECO:0000256" key="6">
    <source>
        <dbReference type="ARBA" id="ARBA00023033"/>
    </source>
</evidence>
<evidence type="ECO:0000256" key="1">
    <source>
        <dbReference type="ARBA" id="ARBA00001974"/>
    </source>
</evidence>
<comment type="cofactor">
    <cofactor evidence="1">
        <name>FAD</name>
        <dbReference type="ChEBI" id="CHEBI:57692"/>
    </cofactor>
</comment>
<sequence length="433" mass="48445">MEFTVVGAGMAGAFLALVLGRQGHTVTVYERRPDPRVSAVHTTSMNLGLSERGLKALDRLGLREEITRHVVPMRGRLVHGHDGSVRFSTYGRGGILAIQRHDLGILLIEAATRLPNVRFVFGTRCVAVDKDLPVADFVDDAGHAFTVTPDVIVGADGAFSVVRKHMQRDERADYHQEFLEWGWRELHIPAGADGRHRMADDVFHLWPRGETMMFAHPNLDGSFTCSCVLPFRGPRSFDALRTSDDVEALFRELFPDVLDLVPDVGKVFLDQPTFKLVTTRTSPWHHEGKVVLIGDACHAVYPFLAQGMNAAFEDGLELADSLAAFPDDPEAAVERFYQRRKPHTDALAEMSRQNFAELRDTVRSPAVRLEKACDVVLEKALRHRWMPLHAMITNTTMPYAEAQERARRQRRILQAVVAAAGMAMVGGLMRRLR</sequence>
<dbReference type="EC" id="1.14.13.9" evidence="9"/>
<feature type="domain" description="FAD-binding" evidence="8">
    <location>
        <begin position="4"/>
        <end position="347"/>
    </location>
</feature>
<name>A0A7W9KRE8_9PSEU</name>
<dbReference type="Gene3D" id="3.50.50.60">
    <property type="entry name" value="FAD/NAD(P)-binding domain"/>
    <property type="match status" value="1"/>
</dbReference>
<comment type="caution">
    <text evidence="9">The sequence shown here is derived from an EMBL/GenBank/DDBJ whole genome shotgun (WGS) entry which is preliminary data.</text>
</comment>
<accession>A0A7W9KRE8</accession>
<dbReference type="PANTHER" id="PTHR46028">
    <property type="entry name" value="KYNURENINE 3-MONOOXYGENASE"/>
    <property type="match status" value="1"/>
</dbReference>
<protein>
    <submittedName>
        <fullName evidence="9">Kynurenine 3-monooxygenase</fullName>
        <ecNumber evidence="9">1.14.13.9</ecNumber>
    </submittedName>
</protein>